<protein>
    <recommendedName>
        <fullName evidence="2">Alcohol dehydrogenase-like N-terminal domain-containing protein</fullName>
    </recommendedName>
</protein>
<dbReference type="Gene3D" id="3.90.180.10">
    <property type="entry name" value="Medium-chain alcohol dehydrogenases, catalytic domain"/>
    <property type="match status" value="1"/>
</dbReference>
<dbReference type="KEGG" id="nwl:NWFMUON74_37890"/>
<name>A0A7G1KL75_9NOCA</name>
<feature type="domain" description="Alcohol dehydrogenase-like N-terminal" evidence="2">
    <location>
        <begin position="32"/>
        <end position="97"/>
    </location>
</feature>
<keyword evidence="1" id="KW-0521">NADP</keyword>
<evidence type="ECO:0000256" key="1">
    <source>
        <dbReference type="ARBA" id="ARBA00022857"/>
    </source>
</evidence>
<dbReference type="EMBL" id="AP023396">
    <property type="protein sequence ID" value="BCK56017.1"/>
    <property type="molecule type" value="Genomic_DNA"/>
</dbReference>
<keyword evidence="4" id="KW-1185">Reference proteome</keyword>
<dbReference type="InterPro" id="IPR011032">
    <property type="entry name" value="GroES-like_sf"/>
</dbReference>
<proteinExistence type="predicted"/>
<dbReference type="RefSeq" id="WP_187683171.1">
    <property type="nucleotide sequence ID" value="NZ_AP023396.1"/>
</dbReference>
<dbReference type="GeneID" id="80348302"/>
<organism evidence="3 4">
    <name type="scientific">Nocardia wallacei</name>
    <dbReference type="NCBI Taxonomy" id="480035"/>
    <lineage>
        <taxon>Bacteria</taxon>
        <taxon>Bacillati</taxon>
        <taxon>Actinomycetota</taxon>
        <taxon>Actinomycetes</taxon>
        <taxon>Mycobacteriales</taxon>
        <taxon>Nocardiaceae</taxon>
        <taxon>Nocardia</taxon>
    </lineage>
</organism>
<dbReference type="Pfam" id="PF08240">
    <property type="entry name" value="ADH_N"/>
    <property type="match status" value="1"/>
</dbReference>
<gene>
    <name evidence="3" type="ORF">NWFMUON74_37890</name>
</gene>
<evidence type="ECO:0000259" key="2">
    <source>
        <dbReference type="Pfam" id="PF08240"/>
    </source>
</evidence>
<dbReference type="InterPro" id="IPR051603">
    <property type="entry name" value="Zinc-ADH_QOR/CCCR"/>
</dbReference>
<sequence>MAERGTMRAVVARGYSGPDVLEVVEVPVPAPGRGQVLIRVEAAAVNPVDLVVTCSGDLAAAGLMAPRDVTGIGWDVAAEIACLGTGVATFAVGQPVIGLDLLDRALAD</sequence>
<dbReference type="SUPFAM" id="SSF50129">
    <property type="entry name" value="GroES-like"/>
    <property type="match status" value="1"/>
</dbReference>
<accession>A0A7G1KL75</accession>
<evidence type="ECO:0000313" key="4">
    <source>
        <dbReference type="Proteomes" id="UP000516173"/>
    </source>
</evidence>
<evidence type="ECO:0000313" key="3">
    <source>
        <dbReference type="EMBL" id="BCK56017.1"/>
    </source>
</evidence>
<dbReference type="Proteomes" id="UP000516173">
    <property type="component" value="Chromosome"/>
</dbReference>
<dbReference type="PANTHER" id="PTHR44154:SF1">
    <property type="entry name" value="QUINONE OXIDOREDUCTASE"/>
    <property type="match status" value="1"/>
</dbReference>
<dbReference type="InterPro" id="IPR013154">
    <property type="entry name" value="ADH-like_N"/>
</dbReference>
<dbReference type="AlphaFoldDB" id="A0A7G1KL75"/>
<reference evidence="3 4" key="1">
    <citation type="submission" date="2020-08" db="EMBL/GenBank/DDBJ databases">
        <title>Genome Sequencing of Nocardia wallacei strain FMUON74 and assembly.</title>
        <authorList>
            <person name="Toyokawa M."/>
            <person name="Uesaka K."/>
        </authorList>
    </citation>
    <scope>NUCLEOTIDE SEQUENCE [LARGE SCALE GENOMIC DNA]</scope>
    <source>
        <strain evidence="3 4">FMUON74</strain>
    </source>
</reference>
<dbReference type="PANTHER" id="PTHR44154">
    <property type="entry name" value="QUINONE OXIDOREDUCTASE"/>
    <property type="match status" value="1"/>
</dbReference>